<protein>
    <submittedName>
        <fullName evidence="1">Uncharacterized protein</fullName>
    </submittedName>
</protein>
<dbReference type="OrthoDB" id="1260005at2"/>
<organism evidence="1 2">
    <name type="scientific">Taibaiella soli</name>
    <dbReference type="NCBI Taxonomy" id="1649169"/>
    <lineage>
        <taxon>Bacteria</taxon>
        <taxon>Pseudomonadati</taxon>
        <taxon>Bacteroidota</taxon>
        <taxon>Chitinophagia</taxon>
        <taxon>Chitinophagales</taxon>
        <taxon>Chitinophagaceae</taxon>
        <taxon>Taibaiella</taxon>
    </lineage>
</organism>
<comment type="caution">
    <text evidence="1">The sequence shown here is derived from an EMBL/GenBank/DDBJ whole genome shotgun (WGS) entry which is preliminary data.</text>
</comment>
<gene>
    <name evidence="1" type="ORF">DN068_19645</name>
</gene>
<dbReference type="Proteomes" id="UP000248745">
    <property type="component" value="Unassembled WGS sequence"/>
</dbReference>
<keyword evidence="2" id="KW-1185">Reference proteome</keyword>
<dbReference type="RefSeq" id="WP_111000658.1">
    <property type="nucleotide sequence ID" value="NZ_QKTW01000026.1"/>
</dbReference>
<proteinExistence type="predicted"/>
<dbReference type="AlphaFoldDB" id="A0A2W2AG31"/>
<evidence type="ECO:0000313" key="2">
    <source>
        <dbReference type="Proteomes" id="UP000248745"/>
    </source>
</evidence>
<evidence type="ECO:0000313" key="1">
    <source>
        <dbReference type="EMBL" id="PZF71190.1"/>
    </source>
</evidence>
<accession>A0A2W2AG31</accession>
<dbReference type="EMBL" id="QKTW01000026">
    <property type="protein sequence ID" value="PZF71190.1"/>
    <property type="molecule type" value="Genomic_DNA"/>
</dbReference>
<name>A0A2W2AG31_9BACT</name>
<reference evidence="1 2" key="1">
    <citation type="submission" date="2018-06" db="EMBL/GenBank/DDBJ databases">
        <title>Mucibacter soli gen. nov., sp. nov., a new member of the family Chitinophagaceae producing mucin.</title>
        <authorList>
            <person name="Kim M.-K."/>
            <person name="Park S."/>
            <person name="Kim T.-S."/>
            <person name="Joung Y."/>
            <person name="Han J.-H."/>
            <person name="Kim S.B."/>
        </authorList>
    </citation>
    <scope>NUCLEOTIDE SEQUENCE [LARGE SCALE GENOMIC DNA]</scope>
    <source>
        <strain evidence="1 2">R1-15</strain>
    </source>
</reference>
<sequence>MRRFRIILVFLSIAQISAAQHFRDSKFKISKTEKKLIAAFWTDFKEAINSQNKSKLAALIYFPFNCEYCGPVNPASHFYPPVTKTEFDQKFYAIFFDPKLVKTANGIQELTDILEIAKNEDGSDGGFMFSYTTIDQSQNTKGRQCCFCIAKINQKYVITSTWTFP</sequence>